<feature type="transmembrane region" description="Helical" evidence="14">
    <location>
        <begin position="40"/>
        <end position="63"/>
    </location>
</feature>
<dbReference type="PRINTS" id="PR00385">
    <property type="entry name" value="P450"/>
</dbReference>
<evidence type="ECO:0000256" key="4">
    <source>
        <dbReference type="ARBA" id="ARBA00010617"/>
    </source>
</evidence>
<evidence type="ECO:0000256" key="9">
    <source>
        <dbReference type="ARBA" id="ARBA00023002"/>
    </source>
</evidence>
<name>A0A9W8TUS9_9AGAR</name>
<reference evidence="15 16" key="1">
    <citation type="journal article" date="2023" name="Proc. Natl. Acad. Sci. U.S.A.">
        <title>A global phylogenomic analysis of the shiitake genus Lentinula.</title>
        <authorList>
            <person name="Sierra-Patev S."/>
            <person name="Min B."/>
            <person name="Naranjo-Ortiz M."/>
            <person name="Looney B."/>
            <person name="Konkel Z."/>
            <person name="Slot J.C."/>
            <person name="Sakamoto Y."/>
            <person name="Steenwyk J.L."/>
            <person name="Rokas A."/>
            <person name="Carro J."/>
            <person name="Camarero S."/>
            <person name="Ferreira P."/>
            <person name="Molpeceres G."/>
            <person name="Ruiz-Duenas F.J."/>
            <person name="Serrano A."/>
            <person name="Henrissat B."/>
            <person name="Drula E."/>
            <person name="Hughes K.W."/>
            <person name="Mata J.L."/>
            <person name="Ishikawa N.K."/>
            <person name="Vargas-Isla R."/>
            <person name="Ushijima S."/>
            <person name="Smith C.A."/>
            <person name="Donoghue J."/>
            <person name="Ahrendt S."/>
            <person name="Andreopoulos W."/>
            <person name="He G."/>
            <person name="LaButti K."/>
            <person name="Lipzen A."/>
            <person name="Ng V."/>
            <person name="Riley R."/>
            <person name="Sandor L."/>
            <person name="Barry K."/>
            <person name="Martinez A.T."/>
            <person name="Xiao Y."/>
            <person name="Gibbons J.G."/>
            <person name="Terashima K."/>
            <person name="Grigoriev I.V."/>
            <person name="Hibbett D."/>
        </authorList>
    </citation>
    <scope>NUCLEOTIDE SEQUENCE [LARGE SCALE GENOMIC DNA]</scope>
    <source>
        <strain evidence="15 16">TFB7810</strain>
    </source>
</reference>
<dbReference type="InterPro" id="IPR036396">
    <property type="entry name" value="Cyt_P450_sf"/>
</dbReference>
<evidence type="ECO:0000256" key="3">
    <source>
        <dbReference type="ARBA" id="ARBA00004721"/>
    </source>
</evidence>
<evidence type="ECO:0000256" key="12">
    <source>
        <dbReference type="ARBA" id="ARBA00023136"/>
    </source>
</evidence>
<dbReference type="InterPro" id="IPR001128">
    <property type="entry name" value="Cyt_P450"/>
</dbReference>
<protein>
    <submittedName>
        <fullName evidence="15">Cytochrome P450</fullName>
    </submittedName>
</protein>
<keyword evidence="5 13" id="KW-0349">Heme</keyword>
<dbReference type="Pfam" id="PF00067">
    <property type="entry name" value="p450"/>
    <property type="match status" value="1"/>
</dbReference>
<comment type="subcellular location">
    <subcellularLocation>
        <location evidence="2">Membrane</location>
    </subcellularLocation>
</comment>
<evidence type="ECO:0000256" key="5">
    <source>
        <dbReference type="ARBA" id="ARBA00022617"/>
    </source>
</evidence>
<dbReference type="InterPro" id="IPR002401">
    <property type="entry name" value="Cyt_P450_E_grp-I"/>
</dbReference>
<dbReference type="GO" id="GO:0005506">
    <property type="term" value="F:iron ion binding"/>
    <property type="evidence" value="ECO:0007669"/>
    <property type="project" value="InterPro"/>
</dbReference>
<keyword evidence="6 14" id="KW-0812">Transmembrane</keyword>
<sequence>MSTSRRNHSRTMSLHNSADLALSNSSSVVSVSKSLISMPVLLFVGLGLIILAIVYQLVLYPFYFSPLRTLPGPPLGPNFLIGRFRDIINGEAGIPQREWVKEYGTAIRVVGPIGIQRVIFSNAEALQKILSTNWLFNPRPGFMREVLGLVAGYGLLTVTGDRHKQMRKAMNPAFSIPNMTAQTDMYYKAIDGLLDILDSRVKKTQVGGSVEIMYEWMSKVTLDIICLTGLGYEADSLRNPHNELANAYEDLISLQTGRNLARLIAILSIPGMSTFLGSEFAWRHRRAIAKIPLLTQTAILVDSMHRIKAVSASILREKMKEAENLENNEDTAAKKDIMSLLVRARMTDQKIQRSISSGLGPVPYAMSDAEMMDQVLTFLGAGHETTASGLAWTLWLLAKDTVSQQKLREEITPHLAVTEPDGLRKIRLGYRELKDLVWLDCVVQESLRLYPPVPMTFRQAATTDYVDGVLIPKGTLYYIPIRVFNTLKDVWGEDAEEFNPSRWLPEKNLGSVPSTLTFLAGPHACIGKTMAIIEMKAVVAALIANFEFSPSYEGQKANTTAAVTMKPKDGMPLLVKKIVQ</sequence>
<keyword evidence="12 14" id="KW-0472">Membrane</keyword>
<gene>
    <name evidence="15" type="ORF">DFH05DRAFT_346054</name>
</gene>
<dbReference type="GO" id="GO:0020037">
    <property type="term" value="F:heme binding"/>
    <property type="evidence" value="ECO:0007669"/>
    <property type="project" value="InterPro"/>
</dbReference>
<keyword evidence="9" id="KW-0560">Oxidoreductase</keyword>
<dbReference type="EMBL" id="JANVFU010000012">
    <property type="protein sequence ID" value="KAJ3741474.1"/>
    <property type="molecule type" value="Genomic_DNA"/>
</dbReference>
<keyword evidence="16" id="KW-1185">Reference proteome</keyword>
<proteinExistence type="inferred from homology"/>
<dbReference type="GO" id="GO:0016020">
    <property type="term" value="C:membrane"/>
    <property type="evidence" value="ECO:0007669"/>
    <property type="project" value="UniProtKB-SubCell"/>
</dbReference>
<evidence type="ECO:0000256" key="10">
    <source>
        <dbReference type="ARBA" id="ARBA00023004"/>
    </source>
</evidence>
<evidence type="ECO:0000256" key="7">
    <source>
        <dbReference type="ARBA" id="ARBA00022723"/>
    </source>
</evidence>
<evidence type="ECO:0000256" key="2">
    <source>
        <dbReference type="ARBA" id="ARBA00004370"/>
    </source>
</evidence>
<keyword evidence="8 14" id="KW-1133">Transmembrane helix</keyword>
<evidence type="ECO:0000256" key="1">
    <source>
        <dbReference type="ARBA" id="ARBA00001971"/>
    </source>
</evidence>
<evidence type="ECO:0000313" key="16">
    <source>
        <dbReference type="Proteomes" id="UP001142393"/>
    </source>
</evidence>
<keyword evidence="11" id="KW-0503">Monooxygenase</keyword>
<dbReference type="SUPFAM" id="SSF48264">
    <property type="entry name" value="Cytochrome P450"/>
    <property type="match status" value="1"/>
</dbReference>
<dbReference type="Gene3D" id="1.10.630.10">
    <property type="entry name" value="Cytochrome P450"/>
    <property type="match status" value="1"/>
</dbReference>
<keyword evidence="7 13" id="KW-0479">Metal-binding</keyword>
<accession>A0A9W8TUS9</accession>
<dbReference type="GO" id="GO:0016705">
    <property type="term" value="F:oxidoreductase activity, acting on paired donors, with incorporation or reduction of molecular oxygen"/>
    <property type="evidence" value="ECO:0007669"/>
    <property type="project" value="InterPro"/>
</dbReference>
<dbReference type="InterPro" id="IPR050121">
    <property type="entry name" value="Cytochrome_P450_monoxygenase"/>
</dbReference>
<dbReference type="PRINTS" id="PR00463">
    <property type="entry name" value="EP450I"/>
</dbReference>
<comment type="similarity">
    <text evidence="4">Belongs to the cytochrome P450 family.</text>
</comment>
<comment type="cofactor">
    <cofactor evidence="1 13">
        <name>heme</name>
        <dbReference type="ChEBI" id="CHEBI:30413"/>
    </cofactor>
</comment>
<dbReference type="Proteomes" id="UP001142393">
    <property type="component" value="Unassembled WGS sequence"/>
</dbReference>
<keyword evidence="10 13" id="KW-0408">Iron</keyword>
<evidence type="ECO:0000313" key="15">
    <source>
        <dbReference type="EMBL" id="KAJ3741474.1"/>
    </source>
</evidence>
<feature type="binding site" description="axial binding residue" evidence="13">
    <location>
        <position position="525"/>
    </location>
    <ligand>
        <name>heme</name>
        <dbReference type="ChEBI" id="CHEBI:30413"/>
    </ligand>
    <ligandPart>
        <name>Fe</name>
        <dbReference type="ChEBI" id="CHEBI:18248"/>
    </ligandPart>
</feature>
<comment type="caution">
    <text evidence="15">The sequence shown here is derived from an EMBL/GenBank/DDBJ whole genome shotgun (WGS) entry which is preliminary data.</text>
</comment>
<evidence type="ECO:0000256" key="6">
    <source>
        <dbReference type="ARBA" id="ARBA00022692"/>
    </source>
</evidence>
<dbReference type="PANTHER" id="PTHR24305:SF166">
    <property type="entry name" value="CYTOCHROME P450 12A4, MITOCHONDRIAL-RELATED"/>
    <property type="match status" value="1"/>
</dbReference>
<organism evidence="15 16">
    <name type="scientific">Lentinula detonsa</name>
    <dbReference type="NCBI Taxonomy" id="2804962"/>
    <lineage>
        <taxon>Eukaryota</taxon>
        <taxon>Fungi</taxon>
        <taxon>Dikarya</taxon>
        <taxon>Basidiomycota</taxon>
        <taxon>Agaricomycotina</taxon>
        <taxon>Agaricomycetes</taxon>
        <taxon>Agaricomycetidae</taxon>
        <taxon>Agaricales</taxon>
        <taxon>Marasmiineae</taxon>
        <taxon>Omphalotaceae</taxon>
        <taxon>Lentinula</taxon>
    </lineage>
</organism>
<evidence type="ECO:0000256" key="14">
    <source>
        <dbReference type="SAM" id="Phobius"/>
    </source>
</evidence>
<comment type="pathway">
    <text evidence="3">Secondary metabolite biosynthesis; terpenoid biosynthesis.</text>
</comment>
<evidence type="ECO:0000256" key="11">
    <source>
        <dbReference type="ARBA" id="ARBA00023033"/>
    </source>
</evidence>
<dbReference type="PANTHER" id="PTHR24305">
    <property type="entry name" value="CYTOCHROME P450"/>
    <property type="match status" value="1"/>
</dbReference>
<evidence type="ECO:0000256" key="8">
    <source>
        <dbReference type="ARBA" id="ARBA00022989"/>
    </source>
</evidence>
<evidence type="ECO:0000256" key="13">
    <source>
        <dbReference type="PIRSR" id="PIRSR602401-1"/>
    </source>
</evidence>
<dbReference type="GO" id="GO:0004497">
    <property type="term" value="F:monooxygenase activity"/>
    <property type="evidence" value="ECO:0007669"/>
    <property type="project" value="UniProtKB-KW"/>
</dbReference>
<dbReference type="AlphaFoldDB" id="A0A9W8TUS9"/>